<dbReference type="EMBL" id="JAUKUD010000001">
    <property type="protein sequence ID" value="KAK0754584.1"/>
    <property type="molecule type" value="Genomic_DNA"/>
</dbReference>
<evidence type="ECO:0000259" key="6">
    <source>
        <dbReference type="Pfam" id="PF00472"/>
    </source>
</evidence>
<dbReference type="AlphaFoldDB" id="A0AA40FB83"/>
<dbReference type="Gene3D" id="3.30.160.20">
    <property type="match status" value="1"/>
</dbReference>
<dbReference type="InterPro" id="IPR000352">
    <property type="entry name" value="Pep_chain_release_fac_I"/>
</dbReference>
<feature type="compositionally biased region" description="Basic residues" evidence="5">
    <location>
        <begin position="87"/>
        <end position="103"/>
    </location>
</feature>
<dbReference type="PANTHER" id="PTHR46203">
    <property type="entry name" value="PROBABLE PEPTIDE CHAIN RELEASE FACTOR C12ORF65"/>
    <property type="match status" value="1"/>
</dbReference>
<keyword evidence="4" id="KW-0496">Mitochondrion</keyword>
<gene>
    <name evidence="7" type="ORF">B0T18DRAFT_291149</name>
</gene>
<comment type="caution">
    <text evidence="7">The sequence shown here is derived from an EMBL/GenBank/DDBJ whole genome shotgun (WGS) entry which is preliminary data.</text>
</comment>
<keyword evidence="8" id="KW-1185">Reference proteome</keyword>
<name>A0AA40FB83_9PEZI</name>
<evidence type="ECO:0000256" key="2">
    <source>
        <dbReference type="ARBA" id="ARBA00010835"/>
    </source>
</evidence>
<feature type="region of interest" description="Disordered" evidence="5">
    <location>
        <begin position="1"/>
        <end position="34"/>
    </location>
</feature>
<dbReference type="GO" id="GO:0032543">
    <property type="term" value="P:mitochondrial translation"/>
    <property type="evidence" value="ECO:0007669"/>
    <property type="project" value="UniProtKB-ARBA"/>
</dbReference>
<dbReference type="Proteomes" id="UP001172155">
    <property type="component" value="Unassembled WGS sequence"/>
</dbReference>
<evidence type="ECO:0000256" key="5">
    <source>
        <dbReference type="SAM" id="MobiDB-lite"/>
    </source>
</evidence>
<protein>
    <submittedName>
        <fullName evidence="7">Peptide chain release factor class I/class II</fullName>
    </submittedName>
</protein>
<organism evidence="7 8">
    <name type="scientific">Schizothecium vesticola</name>
    <dbReference type="NCBI Taxonomy" id="314040"/>
    <lineage>
        <taxon>Eukaryota</taxon>
        <taxon>Fungi</taxon>
        <taxon>Dikarya</taxon>
        <taxon>Ascomycota</taxon>
        <taxon>Pezizomycotina</taxon>
        <taxon>Sordariomycetes</taxon>
        <taxon>Sordariomycetidae</taxon>
        <taxon>Sordariales</taxon>
        <taxon>Schizotheciaceae</taxon>
        <taxon>Schizothecium</taxon>
    </lineage>
</organism>
<dbReference type="FunFam" id="3.30.160.20:FF:000065">
    <property type="entry name" value="Peptidyl-tRNA hydrolase domain protein"/>
    <property type="match status" value="1"/>
</dbReference>
<feature type="region of interest" description="Disordered" evidence="5">
    <location>
        <begin position="87"/>
        <end position="110"/>
    </location>
</feature>
<dbReference type="InterPro" id="IPR052405">
    <property type="entry name" value="Mito_Transl_Release_Factor"/>
</dbReference>
<reference evidence="7" key="1">
    <citation type="submission" date="2023-06" db="EMBL/GenBank/DDBJ databases">
        <title>Genome-scale phylogeny and comparative genomics of the fungal order Sordariales.</title>
        <authorList>
            <consortium name="Lawrence Berkeley National Laboratory"/>
            <person name="Hensen N."/>
            <person name="Bonometti L."/>
            <person name="Westerberg I."/>
            <person name="Brannstrom I.O."/>
            <person name="Guillou S."/>
            <person name="Cros-Aarteil S."/>
            <person name="Calhoun S."/>
            <person name="Haridas S."/>
            <person name="Kuo A."/>
            <person name="Mondo S."/>
            <person name="Pangilinan J."/>
            <person name="Riley R."/>
            <person name="LaButti K."/>
            <person name="Andreopoulos B."/>
            <person name="Lipzen A."/>
            <person name="Chen C."/>
            <person name="Yanf M."/>
            <person name="Daum C."/>
            <person name="Ng V."/>
            <person name="Clum A."/>
            <person name="Steindorff A."/>
            <person name="Ohm R."/>
            <person name="Martin F."/>
            <person name="Silar P."/>
            <person name="Natvig D."/>
            <person name="Lalanne C."/>
            <person name="Gautier V."/>
            <person name="Ament-velasquez S.L."/>
            <person name="Kruys A."/>
            <person name="Hutchinson M.I."/>
            <person name="Powell A.J."/>
            <person name="Barry K."/>
            <person name="Miller A.N."/>
            <person name="Grigoriev I.V."/>
            <person name="Debuchy R."/>
            <person name="Gladieux P."/>
            <person name="Thoren M.H."/>
            <person name="Johannesson H."/>
        </authorList>
    </citation>
    <scope>NUCLEOTIDE SEQUENCE</scope>
    <source>
        <strain evidence="7">SMH3187-1</strain>
    </source>
</reference>
<comment type="similarity">
    <text evidence="2">Belongs to the prokaryotic/mitochondrial release factor family.</text>
</comment>
<feature type="non-terminal residue" evidence="7">
    <location>
        <position position="110"/>
    </location>
</feature>
<evidence type="ECO:0000313" key="8">
    <source>
        <dbReference type="Proteomes" id="UP001172155"/>
    </source>
</evidence>
<evidence type="ECO:0000256" key="1">
    <source>
        <dbReference type="ARBA" id="ARBA00004173"/>
    </source>
</evidence>
<dbReference type="GO" id="GO:0003747">
    <property type="term" value="F:translation release factor activity"/>
    <property type="evidence" value="ECO:0007669"/>
    <property type="project" value="InterPro"/>
</dbReference>
<sequence>MPQRPKHPPESEFEESFLKGSGPGGQKINKTSSAVQLKHLPTGIVIKCQATRSREQNRKTARDLLAARLDELYNGEQSRTAIVGTFKKKRADSAAKKSRRKYKRLEEEKA</sequence>
<dbReference type="PANTHER" id="PTHR46203:SF1">
    <property type="entry name" value="MITOCHONDRIAL TRANSLATION RELEASE FACTOR IN RESCUE"/>
    <property type="match status" value="1"/>
</dbReference>
<dbReference type="InterPro" id="IPR045853">
    <property type="entry name" value="Pep_chain_release_fac_I_sf"/>
</dbReference>
<dbReference type="SUPFAM" id="SSF75620">
    <property type="entry name" value="Release factor"/>
    <property type="match status" value="1"/>
</dbReference>
<dbReference type="Pfam" id="PF00472">
    <property type="entry name" value="RF-1"/>
    <property type="match status" value="1"/>
</dbReference>
<dbReference type="GO" id="GO:0005739">
    <property type="term" value="C:mitochondrion"/>
    <property type="evidence" value="ECO:0007669"/>
    <property type="project" value="UniProtKB-SubCell"/>
</dbReference>
<keyword evidence="3" id="KW-0809">Transit peptide</keyword>
<comment type="subcellular location">
    <subcellularLocation>
        <location evidence="1">Mitochondrion</location>
    </subcellularLocation>
</comment>
<evidence type="ECO:0000313" key="7">
    <source>
        <dbReference type="EMBL" id="KAK0754584.1"/>
    </source>
</evidence>
<evidence type="ECO:0000256" key="4">
    <source>
        <dbReference type="ARBA" id="ARBA00023128"/>
    </source>
</evidence>
<evidence type="ECO:0000256" key="3">
    <source>
        <dbReference type="ARBA" id="ARBA00022946"/>
    </source>
</evidence>
<feature type="domain" description="Prokaryotic-type class I peptide chain release factors" evidence="6">
    <location>
        <begin position="9"/>
        <end position="103"/>
    </location>
</feature>
<proteinExistence type="inferred from homology"/>
<accession>A0AA40FB83</accession>